<reference evidence="1 2" key="1">
    <citation type="submission" date="2024-02" db="EMBL/GenBank/DDBJ databases">
        <authorList>
            <person name="Chen Y."/>
            <person name="Shah S."/>
            <person name="Dougan E. K."/>
            <person name="Thang M."/>
            <person name="Chan C."/>
        </authorList>
    </citation>
    <scope>NUCLEOTIDE SEQUENCE [LARGE SCALE GENOMIC DNA]</scope>
</reference>
<accession>A0ABP0SVX9</accession>
<sequence>MLRLHLLGSIPGASQGLIESVFSMASMKEDLKLLLTKNGVHADVLAWLANSPQDCTDIKLFANIVDEASQLKNSILQHTSQKDNLGQLARLKQAWKEAESINQTKLKRLGQGLAEDLLDEALDSATRKSKCDIFQNFYQWTLKPRDMVSDTLLGRIVREFEVGQPSMFAVLRTRSLACSQRAPPTKRHRVTEAVQLNIAQPDEEAAYLEDSGKLRTYFSCFRTLATGWAVAGCFDVTFEGKLVKFCHWQDACTYVSNFEAKAWAAADRYPEESVLRYIVDTEEKVRATAIERCRSDSMPWGRALLHAWKEESEVWIDAKDSLSSSGVSSSHKHLPKHDAPAPASTALKVKPATATKLPSGIEIYKRWNDARGCPARKCPKGKAHVCDVLLQTGAVCASASHTRTEHDPTRHGAVAPFMKS</sequence>
<evidence type="ECO:0000313" key="2">
    <source>
        <dbReference type="Proteomes" id="UP001642484"/>
    </source>
</evidence>
<organism evidence="1 2">
    <name type="scientific">Durusdinium trenchii</name>
    <dbReference type="NCBI Taxonomy" id="1381693"/>
    <lineage>
        <taxon>Eukaryota</taxon>
        <taxon>Sar</taxon>
        <taxon>Alveolata</taxon>
        <taxon>Dinophyceae</taxon>
        <taxon>Suessiales</taxon>
        <taxon>Symbiodiniaceae</taxon>
        <taxon>Durusdinium</taxon>
    </lineage>
</organism>
<dbReference type="EMBL" id="CAXAMN010028376">
    <property type="protein sequence ID" value="CAK9116369.1"/>
    <property type="molecule type" value="Genomic_DNA"/>
</dbReference>
<gene>
    <name evidence="1" type="ORF">CCMP2556_LOCUS53975</name>
</gene>
<dbReference type="Proteomes" id="UP001642484">
    <property type="component" value="Unassembled WGS sequence"/>
</dbReference>
<comment type="caution">
    <text evidence="1">The sequence shown here is derived from an EMBL/GenBank/DDBJ whole genome shotgun (WGS) entry which is preliminary data.</text>
</comment>
<protein>
    <submittedName>
        <fullName evidence="1">Uncharacterized protein</fullName>
    </submittedName>
</protein>
<proteinExistence type="predicted"/>
<name>A0ABP0SVX9_9DINO</name>
<evidence type="ECO:0000313" key="1">
    <source>
        <dbReference type="EMBL" id="CAK9116369.1"/>
    </source>
</evidence>
<keyword evidence="2" id="KW-1185">Reference proteome</keyword>